<dbReference type="InterPro" id="IPR036291">
    <property type="entry name" value="NAD(P)-bd_dom_sf"/>
</dbReference>
<dbReference type="Gene3D" id="3.40.50.720">
    <property type="entry name" value="NAD(P)-binding Rossmann-like Domain"/>
    <property type="match status" value="1"/>
</dbReference>
<dbReference type="InterPro" id="IPR046825">
    <property type="entry name" value="PDH_C"/>
</dbReference>
<dbReference type="GO" id="GO:0070403">
    <property type="term" value="F:NAD+ binding"/>
    <property type="evidence" value="ECO:0007669"/>
    <property type="project" value="InterPro"/>
</dbReference>
<comment type="caution">
    <text evidence="4">The sequence shown here is derived from an EMBL/GenBank/DDBJ whole genome shotgun (WGS) entry which is preliminary data.</text>
</comment>
<comment type="similarity">
    <text evidence="1">Belongs to the prephenate/arogenate dehydrogenase family.</text>
</comment>
<dbReference type="Pfam" id="PF20463">
    <property type="entry name" value="PDH_C"/>
    <property type="match status" value="1"/>
</dbReference>
<dbReference type="Gene3D" id="1.10.3660.10">
    <property type="entry name" value="6-phosphogluconate dehydrogenase C-terminal like domain"/>
    <property type="match status" value="1"/>
</dbReference>
<evidence type="ECO:0000313" key="5">
    <source>
        <dbReference type="Proteomes" id="UP000599074"/>
    </source>
</evidence>
<dbReference type="SUPFAM" id="SSF51735">
    <property type="entry name" value="NAD(P)-binding Rossmann-fold domains"/>
    <property type="match status" value="1"/>
</dbReference>
<dbReference type="PANTHER" id="PTHR21363:SF0">
    <property type="entry name" value="PREPHENATE DEHYDROGENASE [NADP(+)]"/>
    <property type="match status" value="1"/>
</dbReference>
<evidence type="ECO:0000313" key="4">
    <source>
        <dbReference type="EMBL" id="GII21097.1"/>
    </source>
</evidence>
<dbReference type="InterPro" id="IPR003099">
    <property type="entry name" value="Prephen_DH"/>
</dbReference>
<accession>A0A8J3WYF1</accession>
<reference evidence="4" key="1">
    <citation type="submission" date="2021-01" db="EMBL/GenBank/DDBJ databases">
        <title>Whole genome shotgun sequence of Planosporangium mesophilum NBRC 109066.</title>
        <authorList>
            <person name="Komaki H."/>
            <person name="Tamura T."/>
        </authorList>
    </citation>
    <scope>NUCLEOTIDE SEQUENCE</scope>
    <source>
        <strain evidence="4">NBRC 109066</strain>
    </source>
</reference>
<proteinExistence type="inferred from homology"/>
<dbReference type="InterPro" id="IPR050812">
    <property type="entry name" value="Preph/Arog_dehydrog"/>
</dbReference>
<dbReference type="AlphaFoldDB" id="A0A8J3WYF1"/>
<dbReference type="GO" id="GO:0004665">
    <property type="term" value="F:prephenate dehydrogenase (NADP+) activity"/>
    <property type="evidence" value="ECO:0007669"/>
    <property type="project" value="InterPro"/>
</dbReference>
<sequence>MVDKHPAELRVAVLGTGLIGGSVLLRLRQQGFDVAGWDPDPRALSYARTHDIAFFEHLADAVADRDVVFLGGPLSTLPDTLAEVVKHTDPTCVITDVGSVKAPIARYTRENGWSHRFVPGHPMAGSEHSGLGSANPVLFNDAAWVLCTEPDTPLEPFRLLTALITTALQARVVPLEPSPHDAVVALSSHIPHLLAGSLAGSVARSQVRQGVLSLAAGSFRDGTRVAGTPSARTVDMLVHNREAITRSVTLVQRFLAELVDALERTDVAALTSAFEEGRGLRLALGDPTTRTITERFPVEGDPAAEFDFLVRLGAEGGHLTSCVVEDSTVVYTACRPTSPGG</sequence>
<evidence type="ECO:0000259" key="3">
    <source>
        <dbReference type="PROSITE" id="PS51176"/>
    </source>
</evidence>
<dbReference type="RefSeq" id="WP_168112696.1">
    <property type="nucleotide sequence ID" value="NZ_BOON01000005.1"/>
</dbReference>
<dbReference type="Proteomes" id="UP000599074">
    <property type="component" value="Unassembled WGS sequence"/>
</dbReference>
<dbReference type="PROSITE" id="PS51176">
    <property type="entry name" value="PDH_ADH"/>
    <property type="match status" value="1"/>
</dbReference>
<keyword evidence="5" id="KW-1185">Reference proteome</keyword>
<name>A0A8J3WYF1_9ACTN</name>
<evidence type="ECO:0000256" key="1">
    <source>
        <dbReference type="ARBA" id="ARBA00007964"/>
    </source>
</evidence>
<organism evidence="4 5">
    <name type="scientific">Planosporangium mesophilum</name>
    <dbReference type="NCBI Taxonomy" id="689768"/>
    <lineage>
        <taxon>Bacteria</taxon>
        <taxon>Bacillati</taxon>
        <taxon>Actinomycetota</taxon>
        <taxon>Actinomycetes</taxon>
        <taxon>Micromonosporales</taxon>
        <taxon>Micromonosporaceae</taxon>
        <taxon>Planosporangium</taxon>
    </lineage>
</organism>
<gene>
    <name evidence="4" type="primary">tyrA</name>
    <name evidence="4" type="ORF">Pme01_06940</name>
</gene>
<feature type="domain" description="Prephenate/arogenate dehydrogenase" evidence="3">
    <location>
        <begin position="9"/>
        <end position="292"/>
    </location>
</feature>
<dbReference type="Pfam" id="PF02153">
    <property type="entry name" value="PDH_N"/>
    <property type="match status" value="1"/>
</dbReference>
<dbReference type="PANTHER" id="PTHR21363">
    <property type="entry name" value="PREPHENATE DEHYDROGENASE"/>
    <property type="match status" value="1"/>
</dbReference>
<protein>
    <submittedName>
        <fullName evidence="4">Prephenate dehydrogenase</fullName>
    </submittedName>
</protein>
<dbReference type="InterPro" id="IPR046826">
    <property type="entry name" value="PDH_N"/>
</dbReference>
<dbReference type="GO" id="GO:0008977">
    <property type="term" value="F:prephenate dehydrogenase (NAD+) activity"/>
    <property type="evidence" value="ECO:0007669"/>
    <property type="project" value="InterPro"/>
</dbReference>
<dbReference type="EMBL" id="BOON01000005">
    <property type="protein sequence ID" value="GII21097.1"/>
    <property type="molecule type" value="Genomic_DNA"/>
</dbReference>
<dbReference type="InterPro" id="IPR008927">
    <property type="entry name" value="6-PGluconate_DH-like_C_sf"/>
</dbReference>
<dbReference type="GO" id="GO:0006571">
    <property type="term" value="P:tyrosine biosynthetic process"/>
    <property type="evidence" value="ECO:0007669"/>
    <property type="project" value="InterPro"/>
</dbReference>
<keyword evidence="2" id="KW-0560">Oxidoreductase</keyword>
<dbReference type="SUPFAM" id="SSF48179">
    <property type="entry name" value="6-phosphogluconate dehydrogenase C-terminal domain-like"/>
    <property type="match status" value="1"/>
</dbReference>
<evidence type="ECO:0000256" key="2">
    <source>
        <dbReference type="ARBA" id="ARBA00023002"/>
    </source>
</evidence>